<proteinExistence type="predicted"/>
<organism evidence="1 2">
    <name type="scientific">Coemansia furcata</name>
    <dbReference type="NCBI Taxonomy" id="417177"/>
    <lineage>
        <taxon>Eukaryota</taxon>
        <taxon>Fungi</taxon>
        <taxon>Fungi incertae sedis</taxon>
        <taxon>Zoopagomycota</taxon>
        <taxon>Kickxellomycotina</taxon>
        <taxon>Kickxellomycetes</taxon>
        <taxon>Kickxellales</taxon>
        <taxon>Kickxellaceae</taxon>
        <taxon>Coemansia</taxon>
    </lineage>
</organism>
<comment type="caution">
    <text evidence="1">The sequence shown here is derived from an EMBL/GenBank/DDBJ whole genome shotgun (WGS) entry which is preliminary data.</text>
</comment>
<keyword evidence="2" id="KW-1185">Reference proteome</keyword>
<gene>
    <name evidence="1" type="ORF">H4S07_006369</name>
</gene>
<accession>A0ACC1KVI9</accession>
<evidence type="ECO:0000313" key="2">
    <source>
        <dbReference type="Proteomes" id="UP001140096"/>
    </source>
</evidence>
<evidence type="ECO:0000313" key="1">
    <source>
        <dbReference type="EMBL" id="KAJ2795883.1"/>
    </source>
</evidence>
<reference evidence="1" key="1">
    <citation type="submission" date="2022-07" db="EMBL/GenBank/DDBJ databases">
        <title>Phylogenomic reconstructions and comparative analyses of Kickxellomycotina fungi.</title>
        <authorList>
            <person name="Reynolds N.K."/>
            <person name="Stajich J.E."/>
            <person name="Barry K."/>
            <person name="Grigoriev I.V."/>
            <person name="Crous P."/>
            <person name="Smith M.E."/>
        </authorList>
    </citation>
    <scope>NUCLEOTIDE SEQUENCE</scope>
    <source>
        <strain evidence="1">CBS 102833</strain>
    </source>
</reference>
<dbReference type="Proteomes" id="UP001140096">
    <property type="component" value="Unassembled WGS sequence"/>
</dbReference>
<name>A0ACC1KVI9_9FUNG</name>
<dbReference type="EMBL" id="JANBUP010003728">
    <property type="protein sequence ID" value="KAJ2795883.1"/>
    <property type="molecule type" value="Genomic_DNA"/>
</dbReference>
<protein>
    <submittedName>
        <fullName evidence="1">Uncharacterized protein</fullName>
    </submittedName>
</protein>
<feature type="non-terminal residue" evidence="1">
    <location>
        <position position="402"/>
    </location>
</feature>
<sequence>MYGERPALGFDDSSDEEEHAHRQRQAQRSRKPLSKEELMLGQWADDDDDEDGIDRRASFRGDARTRSSVDAFRPVGFVAASVGSAATEDRDKITSDGDDASNSDSDVSSSGTSSSSASDDDGHKEEPSTEYNSDLLQSTGATPVLHRGPVKTSAPPKSKDFGKFASGAVWNMMAKMGYKPGEGLGKHGEGRIEPIQVTLRRAGEGISFSGSERPLESKDSPAPMAKGRQRGGRSGVDSLPREQRDAQAEMQAQIRARQRTEYKTLEELQRRTDAQLKEVFVDMTTNTEVGSFSELAAKRLPLNEKEKLASDVRLGMDLAFGRLEELRLERGRAETKVETLSKKMQQLSTSIERRLARISYLQAIKESVSIVQTAAKTTNIGSAETAKDDLLALYDTYKHMHQ</sequence>